<organism evidence="2 3">
    <name type="scientific">Vitis vinifera</name>
    <name type="common">Grape</name>
    <dbReference type="NCBI Taxonomy" id="29760"/>
    <lineage>
        <taxon>Eukaryota</taxon>
        <taxon>Viridiplantae</taxon>
        <taxon>Streptophyta</taxon>
        <taxon>Embryophyta</taxon>
        <taxon>Tracheophyta</taxon>
        <taxon>Spermatophyta</taxon>
        <taxon>Magnoliopsida</taxon>
        <taxon>eudicotyledons</taxon>
        <taxon>Gunneridae</taxon>
        <taxon>Pentapetalae</taxon>
        <taxon>rosids</taxon>
        <taxon>Vitales</taxon>
        <taxon>Vitaceae</taxon>
        <taxon>Viteae</taxon>
        <taxon>Vitis</taxon>
    </lineage>
</organism>
<accession>A0A438II95</accession>
<dbReference type="InterPro" id="IPR033326">
    <property type="entry name" value="BAH1"/>
</dbReference>
<reference evidence="2 3" key="1">
    <citation type="journal article" date="2018" name="PLoS Genet.">
        <title>Population sequencing reveals clonal diversity and ancestral inbreeding in the grapevine cultivar Chardonnay.</title>
        <authorList>
            <person name="Roach M.J."/>
            <person name="Johnson D.L."/>
            <person name="Bohlmann J."/>
            <person name="van Vuuren H.J."/>
            <person name="Jones S.J."/>
            <person name="Pretorius I.S."/>
            <person name="Schmidt S.A."/>
            <person name="Borneman A.R."/>
        </authorList>
    </citation>
    <scope>NUCLEOTIDE SEQUENCE [LARGE SCALE GENOMIC DNA]</scope>
    <source>
        <strain evidence="3">cv. Chardonnay</strain>
        <strain evidence="2">I10V1</strain>
        <tissue evidence="2">Leaf</tissue>
    </source>
</reference>
<comment type="caution">
    <text evidence="2">The sequence shown here is derived from an EMBL/GenBank/DDBJ whole genome shotgun (WGS) entry which is preliminary data.</text>
</comment>
<proteinExistence type="predicted"/>
<evidence type="ECO:0000313" key="3">
    <source>
        <dbReference type="Proteomes" id="UP000288805"/>
    </source>
</evidence>
<sequence>MTNRIGEFSKLLNPFDNFLVSNLNQITIVKAGVYSNAVEMLELDLLLKRREYWKERLIAERAEMVKQAKDYWDSQTKYVIGY</sequence>
<dbReference type="EMBL" id="QGNW01001506">
    <property type="protein sequence ID" value="RVW38454.1"/>
    <property type="molecule type" value="Genomic_DNA"/>
</dbReference>
<dbReference type="Proteomes" id="UP000288805">
    <property type="component" value="Unassembled WGS sequence"/>
</dbReference>
<protein>
    <submittedName>
        <fullName evidence="2">Putative E3 ubiquitin-protein ligase BAH1-like</fullName>
    </submittedName>
</protein>
<dbReference type="AlphaFoldDB" id="A0A438II95"/>
<gene>
    <name evidence="2" type="primary">RF178_1</name>
    <name evidence="1" type="synonym">RF178_0</name>
    <name evidence="2" type="ORF">CK203_029763</name>
    <name evidence="1" type="ORF">CK203_082395</name>
</gene>
<name>A0A438II95_VITVI</name>
<evidence type="ECO:0000313" key="2">
    <source>
        <dbReference type="EMBL" id="RVW96420.1"/>
    </source>
</evidence>
<evidence type="ECO:0000313" key="1">
    <source>
        <dbReference type="EMBL" id="RVW38454.1"/>
    </source>
</evidence>
<dbReference type="EMBL" id="QGNW01000107">
    <property type="protein sequence ID" value="RVW96420.1"/>
    <property type="molecule type" value="Genomic_DNA"/>
</dbReference>
<dbReference type="PANTHER" id="PTHR46764">
    <property type="entry name" value="E3 UBIQUITIN-PROTEIN LIGASE BAH1"/>
    <property type="match status" value="1"/>
</dbReference>
<dbReference type="PANTHER" id="PTHR46764:SF2">
    <property type="entry name" value="E3 UBIQUITIN-PROTEIN LIGASE BAH1-LIKE-RELATED"/>
    <property type="match status" value="1"/>
</dbReference>